<dbReference type="Proteomes" id="UP000198761">
    <property type="component" value="Unassembled WGS sequence"/>
</dbReference>
<dbReference type="OrthoDB" id="9795573at2"/>
<dbReference type="GO" id="GO:0003677">
    <property type="term" value="F:DNA binding"/>
    <property type="evidence" value="ECO:0007669"/>
    <property type="project" value="UniProtKB-KW"/>
</dbReference>
<dbReference type="InterPro" id="IPR010998">
    <property type="entry name" value="Integrase_recombinase_N"/>
</dbReference>
<dbReference type="InterPro" id="IPR025166">
    <property type="entry name" value="Integrase_DNA_bind_dom"/>
</dbReference>
<dbReference type="InterPro" id="IPR038488">
    <property type="entry name" value="Integrase_DNA-bd_sf"/>
</dbReference>
<evidence type="ECO:0000313" key="6">
    <source>
        <dbReference type="EMBL" id="SEM53500.1"/>
    </source>
</evidence>
<evidence type="ECO:0000256" key="4">
    <source>
        <dbReference type="ARBA" id="ARBA00023172"/>
    </source>
</evidence>
<dbReference type="AlphaFoldDB" id="A0A1H7Z4X1"/>
<dbReference type="InterPro" id="IPR011010">
    <property type="entry name" value="DNA_brk_join_enz"/>
</dbReference>
<keyword evidence="7" id="KW-1185">Reference proteome</keyword>
<dbReference type="Gene3D" id="3.30.160.390">
    <property type="entry name" value="Integrase, DNA-binding domain"/>
    <property type="match status" value="1"/>
</dbReference>
<dbReference type="Pfam" id="PF22022">
    <property type="entry name" value="Phage_int_M"/>
    <property type="match status" value="1"/>
</dbReference>
<protein>
    <submittedName>
        <fullName evidence="6">Integrase</fullName>
    </submittedName>
</protein>
<evidence type="ECO:0000313" key="7">
    <source>
        <dbReference type="Proteomes" id="UP000198761"/>
    </source>
</evidence>
<keyword evidence="3" id="KW-0238">DNA-binding</keyword>
<dbReference type="SUPFAM" id="SSF56349">
    <property type="entry name" value="DNA breaking-rejoining enzymes"/>
    <property type="match status" value="1"/>
</dbReference>
<evidence type="ECO:0000256" key="3">
    <source>
        <dbReference type="ARBA" id="ARBA00023125"/>
    </source>
</evidence>
<comment type="similarity">
    <text evidence="1">Belongs to the 'phage' integrase family.</text>
</comment>
<dbReference type="Pfam" id="PF13356">
    <property type="entry name" value="Arm-DNA-bind_3"/>
    <property type="match status" value="1"/>
</dbReference>
<dbReference type="Pfam" id="PF00589">
    <property type="entry name" value="Phage_integrase"/>
    <property type="match status" value="1"/>
</dbReference>
<dbReference type="PANTHER" id="PTHR30629:SF2">
    <property type="entry name" value="PROPHAGE INTEGRASE INTS-RELATED"/>
    <property type="match status" value="1"/>
</dbReference>
<dbReference type="InterPro" id="IPR050808">
    <property type="entry name" value="Phage_Integrase"/>
</dbReference>
<dbReference type="RefSeq" id="WP_091296032.1">
    <property type="nucleotide sequence ID" value="NZ_FOCE01000001.1"/>
</dbReference>
<dbReference type="GO" id="GO:0006310">
    <property type="term" value="P:DNA recombination"/>
    <property type="evidence" value="ECO:0007669"/>
    <property type="project" value="UniProtKB-KW"/>
</dbReference>
<dbReference type="EMBL" id="FOCE01000001">
    <property type="protein sequence ID" value="SEM53500.1"/>
    <property type="molecule type" value="Genomic_DNA"/>
</dbReference>
<dbReference type="InterPro" id="IPR053876">
    <property type="entry name" value="Phage_int_M"/>
</dbReference>
<keyword evidence="2" id="KW-0229">DNA integration</keyword>
<evidence type="ECO:0000256" key="2">
    <source>
        <dbReference type="ARBA" id="ARBA00022908"/>
    </source>
</evidence>
<dbReference type="Gene3D" id="1.10.150.130">
    <property type="match status" value="1"/>
</dbReference>
<dbReference type="Gene3D" id="1.10.443.10">
    <property type="entry name" value="Intergrase catalytic core"/>
    <property type="match status" value="1"/>
</dbReference>
<keyword evidence="4" id="KW-0233">DNA recombination</keyword>
<evidence type="ECO:0000256" key="1">
    <source>
        <dbReference type="ARBA" id="ARBA00008857"/>
    </source>
</evidence>
<sequence length="399" mass="44365">MRATNRLTAKGVASAPPGKHADGGNLWLFKREDGGAQWVLRVTIHGRRREMGLGAYPAVSLAEARRKAEDARAKVRDNIDPIKDRERQKREAARNLHLFKDIVSDTFEGLKPTLKGDGVNGRWLSPLKVHVLPKLGNVPVSEIDQIDIRDTLAPIWHTKAETADKALKRIGICIKHAAALGLPVDMQVVDKAKALLGKTRHKTVHIPALPWRDVPDFYASLSEGSLAHLGLRLLILTGVRSDAVRHLQEGQMSGDVWTIPGEAMKGLKDKTPDFRVPLSSEAQAVIAEARKFSRDGFLFPSIRKGVMSDMTMSQIMARRGMKERPHGFRSSLRIWLAEVADAPHEVAETMLAHATGNRVSRSYTRDFDHLDKRRALMERWGQFVSGKASGEVVQLVAKR</sequence>
<proteinExistence type="inferred from homology"/>
<dbReference type="GO" id="GO:0015074">
    <property type="term" value="P:DNA integration"/>
    <property type="evidence" value="ECO:0007669"/>
    <property type="project" value="UniProtKB-KW"/>
</dbReference>
<dbReference type="PROSITE" id="PS51898">
    <property type="entry name" value="TYR_RECOMBINASE"/>
    <property type="match status" value="1"/>
</dbReference>
<reference evidence="6 7" key="1">
    <citation type="submission" date="2016-10" db="EMBL/GenBank/DDBJ databases">
        <authorList>
            <person name="de Groot N.N."/>
        </authorList>
    </citation>
    <scope>NUCLEOTIDE SEQUENCE [LARGE SCALE GENOMIC DNA]</scope>
    <source>
        <strain evidence="6 7">DSM 3857</strain>
    </source>
</reference>
<accession>A0A1H7Z4X1</accession>
<dbReference type="STRING" id="933059.SAMN04488103_101407"/>
<dbReference type="PANTHER" id="PTHR30629">
    <property type="entry name" value="PROPHAGE INTEGRASE"/>
    <property type="match status" value="1"/>
</dbReference>
<dbReference type="InterPro" id="IPR013762">
    <property type="entry name" value="Integrase-like_cat_sf"/>
</dbReference>
<gene>
    <name evidence="6" type="ORF">SAMN04488103_101407</name>
</gene>
<feature type="domain" description="Tyr recombinase" evidence="5">
    <location>
        <begin position="204"/>
        <end position="377"/>
    </location>
</feature>
<name>A0A1H7Z4X1_9RHOB</name>
<evidence type="ECO:0000259" key="5">
    <source>
        <dbReference type="PROSITE" id="PS51898"/>
    </source>
</evidence>
<dbReference type="InterPro" id="IPR002104">
    <property type="entry name" value="Integrase_catalytic"/>
</dbReference>
<organism evidence="6 7">
    <name type="scientific">Gemmobacter aquatilis</name>
    <dbReference type="NCBI Taxonomy" id="933059"/>
    <lineage>
        <taxon>Bacteria</taxon>
        <taxon>Pseudomonadati</taxon>
        <taxon>Pseudomonadota</taxon>
        <taxon>Alphaproteobacteria</taxon>
        <taxon>Rhodobacterales</taxon>
        <taxon>Paracoccaceae</taxon>
        <taxon>Gemmobacter</taxon>
    </lineage>
</organism>